<dbReference type="AlphaFoldDB" id="Q663B5"/>
<dbReference type="KEGG" id="yps:pYptb0040"/>
<dbReference type="Proteomes" id="UP000001011">
    <property type="component" value="Plasmid pYptb32953"/>
</dbReference>
<sequence>MSNASLYCRGSRISVTLEFSTVTQQPEFPALRKLYMRIYEPLWGRSAV</sequence>
<evidence type="ECO:0000313" key="2">
    <source>
        <dbReference type="Proteomes" id="UP000001011"/>
    </source>
</evidence>
<protein>
    <submittedName>
        <fullName evidence="1">Uncharacterized protein</fullName>
    </submittedName>
</protein>
<proteinExistence type="predicted"/>
<accession>Q663B5</accession>
<reference evidence="1 2" key="1">
    <citation type="journal article" date="2004" name="Proc. Natl. Acad. Sci. U.S.A.">
        <title>Insights into the evolution of Yersinia pestis through whole-genome comparison with Yersinia pseudotuberculosis.</title>
        <authorList>
            <person name="Chain P.S.G."/>
            <person name="Carniel E."/>
            <person name="Larimer F.W."/>
            <person name="Lamerdin J."/>
            <person name="Stoutland P.O."/>
            <person name="Regala W.M."/>
            <person name="Georgescu A.M."/>
            <person name="Vergez L.M."/>
            <person name="Land M.L."/>
            <person name="Motin V.L."/>
            <person name="Brubaker R.R."/>
            <person name="Fowler J."/>
            <person name="Hinnebusch J."/>
            <person name="Marceau M."/>
            <person name="Medigue C."/>
            <person name="Simonet M."/>
            <person name="Chenal-Francisque V."/>
            <person name="Souza B."/>
            <person name="Dacheux D."/>
            <person name="Elliott J.M."/>
            <person name="Derbise A."/>
            <person name="Hauser L.J."/>
            <person name="Garcia E."/>
        </authorList>
    </citation>
    <scope>NUCLEOTIDE SEQUENCE [LARGE SCALE GENOMIC DNA]</scope>
    <source>
        <strain evidence="2">IP32953</strain>
        <plasmid evidence="2">Plasmid pYptb32953</plasmid>
    </source>
</reference>
<dbReference type="EMBL" id="BX936400">
    <property type="protein sequence ID" value="CAF25482.1"/>
    <property type="molecule type" value="Genomic_DNA"/>
</dbReference>
<gene>
    <name evidence="1" type="ordered locus">pYptb0040</name>
</gene>
<evidence type="ECO:0000313" key="1">
    <source>
        <dbReference type="EMBL" id="CAF25482.1"/>
    </source>
</evidence>
<geneLocation type="plasmid" evidence="1 2">
    <name>pYptb32953</name>
</geneLocation>
<keyword evidence="1" id="KW-0614">Plasmid</keyword>
<organism evidence="1 2">
    <name type="scientific">Yersinia pseudotuberculosis serotype I (strain IP32953)</name>
    <dbReference type="NCBI Taxonomy" id="273123"/>
    <lineage>
        <taxon>Bacteria</taxon>
        <taxon>Pseudomonadati</taxon>
        <taxon>Pseudomonadota</taxon>
        <taxon>Gammaproteobacteria</taxon>
        <taxon>Enterobacterales</taxon>
        <taxon>Yersiniaceae</taxon>
        <taxon>Yersinia</taxon>
    </lineage>
</organism>
<name>Q663B5_YERPS</name>